<evidence type="ECO:0000313" key="4">
    <source>
        <dbReference type="Proteomes" id="UP001501736"/>
    </source>
</evidence>
<dbReference type="Proteomes" id="UP001501736">
    <property type="component" value="Unassembled WGS sequence"/>
</dbReference>
<evidence type="ECO:0000256" key="1">
    <source>
        <dbReference type="ARBA" id="ARBA00005254"/>
    </source>
</evidence>
<dbReference type="InterPro" id="IPR029069">
    <property type="entry name" value="HotDog_dom_sf"/>
</dbReference>
<dbReference type="Gene3D" id="3.10.129.10">
    <property type="entry name" value="Hotdog Thioesterase"/>
    <property type="match status" value="1"/>
</dbReference>
<dbReference type="InterPro" id="IPR039375">
    <property type="entry name" value="NodN-like"/>
</dbReference>
<keyword evidence="4" id="KW-1185">Reference proteome</keyword>
<sequence>MDESQNHSSEAGAAPTVVSFEEVPSLVGSTLGPTPWREITQEQVNTFAAATDDHQWIHVDSERAQDGPFGAPIAHGFLTLSLLIPMWTELLDVTGVSTKVNYGLDKVRFTNPVVVGSRVRMTVAVSEAKEVAGDGLHLVAEASIEIEGQERPAVVATFLTRFYR</sequence>
<dbReference type="PANTHER" id="PTHR42993">
    <property type="entry name" value="MAOC-LIKE DEHYDRATASE DOMAIN-CONTAINING PROTEIN"/>
    <property type="match status" value="1"/>
</dbReference>
<feature type="domain" description="MaoC-like" evidence="2">
    <location>
        <begin position="27"/>
        <end position="132"/>
    </location>
</feature>
<proteinExistence type="inferred from homology"/>
<comment type="similarity">
    <text evidence="1">Belongs to the enoyl-CoA hydratase/isomerase family.</text>
</comment>
<dbReference type="InterPro" id="IPR002539">
    <property type="entry name" value="MaoC-like_dom"/>
</dbReference>
<dbReference type="SUPFAM" id="SSF54637">
    <property type="entry name" value="Thioesterase/thiol ester dehydrase-isomerase"/>
    <property type="match status" value="1"/>
</dbReference>
<protein>
    <submittedName>
        <fullName evidence="3">MaoC family dehydratase</fullName>
    </submittedName>
</protein>
<comment type="caution">
    <text evidence="3">The sequence shown here is derived from an EMBL/GenBank/DDBJ whole genome shotgun (WGS) entry which is preliminary data.</text>
</comment>
<reference evidence="4" key="1">
    <citation type="journal article" date="2019" name="Int. J. Syst. Evol. Microbiol.">
        <title>The Global Catalogue of Microorganisms (GCM) 10K type strain sequencing project: providing services to taxonomists for standard genome sequencing and annotation.</title>
        <authorList>
            <consortium name="The Broad Institute Genomics Platform"/>
            <consortium name="The Broad Institute Genome Sequencing Center for Infectious Disease"/>
            <person name="Wu L."/>
            <person name="Ma J."/>
        </authorList>
    </citation>
    <scope>NUCLEOTIDE SEQUENCE [LARGE SCALE GENOMIC DNA]</scope>
    <source>
        <strain evidence="4">JCM 11483</strain>
    </source>
</reference>
<dbReference type="EMBL" id="BAAAYG010000005">
    <property type="protein sequence ID" value="GAA3284188.1"/>
    <property type="molecule type" value="Genomic_DNA"/>
</dbReference>
<dbReference type="Pfam" id="PF01575">
    <property type="entry name" value="MaoC_dehydratas"/>
    <property type="match status" value="1"/>
</dbReference>
<name>A0ABP6RFN8_9MICC</name>
<evidence type="ECO:0000259" key="2">
    <source>
        <dbReference type="Pfam" id="PF01575"/>
    </source>
</evidence>
<dbReference type="CDD" id="cd03450">
    <property type="entry name" value="NodN"/>
    <property type="match status" value="1"/>
</dbReference>
<organism evidence="3 4">
    <name type="scientific">Nesterenkonia halobia</name>
    <dbReference type="NCBI Taxonomy" id="37922"/>
    <lineage>
        <taxon>Bacteria</taxon>
        <taxon>Bacillati</taxon>
        <taxon>Actinomycetota</taxon>
        <taxon>Actinomycetes</taxon>
        <taxon>Micrococcales</taxon>
        <taxon>Micrococcaceae</taxon>
        <taxon>Nesterenkonia</taxon>
    </lineage>
</organism>
<dbReference type="RefSeq" id="WP_344719703.1">
    <property type="nucleotide sequence ID" value="NZ_BAAAYG010000005.1"/>
</dbReference>
<gene>
    <name evidence="3" type="ORF">GCM10020260_14230</name>
</gene>
<evidence type="ECO:0000313" key="3">
    <source>
        <dbReference type="EMBL" id="GAA3284188.1"/>
    </source>
</evidence>
<accession>A0ABP6RFN8</accession>
<dbReference type="PANTHER" id="PTHR42993:SF1">
    <property type="entry name" value="MAOC-LIKE DEHYDRATASE DOMAIN-CONTAINING PROTEIN"/>
    <property type="match status" value="1"/>
</dbReference>